<gene>
    <name evidence="1" type="ORF">HNR50_003209</name>
</gene>
<keyword evidence="2" id="KW-1185">Reference proteome</keyword>
<dbReference type="Proteomes" id="UP000587760">
    <property type="component" value="Unassembled WGS sequence"/>
</dbReference>
<dbReference type="RefSeq" id="WP_184747766.1">
    <property type="nucleotide sequence ID" value="NZ_JACHGJ010000006.1"/>
</dbReference>
<reference evidence="1 2" key="1">
    <citation type="submission" date="2020-08" db="EMBL/GenBank/DDBJ databases">
        <title>Genomic Encyclopedia of Type Strains, Phase IV (KMG-IV): sequencing the most valuable type-strain genomes for metagenomic binning, comparative biology and taxonomic classification.</title>
        <authorList>
            <person name="Goeker M."/>
        </authorList>
    </citation>
    <scope>NUCLEOTIDE SEQUENCE [LARGE SCALE GENOMIC DNA]</scope>
    <source>
        <strain evidence="1 2">DSM 2461</strain>
    </source>
</reference>
<organism evidence="1 2">
    <name type="scientific">Spirochaeta isovalerica</name>
    <dbReference type="NCBI Taxonomy" id="150"/>
    <lineage>
        <taxon>Bacteria</taxon>
        <taxon>Pseudomonadati</taxon>
        <taxon>Spirochaetota</taxon>
        <taxon>Spirochaetia</taxon>
        <taxon>Spirochaetales</taxon>
        <taxon>Spirochaetaceae</taxon>
        <taxon>Spirochaeta</taxon>
    </lineage>
</organism>
<dbReference type="EMBL" id="JACHGJ010000006">
    <property type="protein sequence ID" value="MBB6481529.1"/>
    <property type="molecule type" value="Genomic_DNA"/>
</dbReference>
<accession>A0A841RFD5</accession>
<protein>
    <submittedName>
        <fullName evidence="1">Uncharacterized protein</fullName>
    </submittedName>
</protein>
<proteinExistence type="predicted"/>
<evidence type="ECO:0000313" key="2">
    <source>
        <dbReference type="Proteomes" id="UP000587760"/>
    </source>
</evidence>
<sequence>MRKSDRWTLMSLNYSDLNHSDLFRNNIHERLYHTDILDELEIKVSQQIMTFISTEPDEINYIGISIRGNKTASKKRRFKIIKALELLEPITKSTLLEKLEKSFHQSTEKFFDKSKFLLPSKFGEALFSYIYNENESVKNQYQKLMDSYDQENVADSVDRIVFNQKSEIEAISLALKASGLFDSYKGFFEQGHESTQGFLSGINSIDVREDLQIMNDSNIFDNWNLTKKDISGQATFSNGSRQVHIVYANRTPIEENIGVDLLYYDEFSKSFVMVQYKRLIAENAKWVYRPDADSNHQKELDLMDSFESSQLLRKDEDYKYNDDIFYFKLCKSKQNRINGSLSVGMYLPKSYWKHLLKSKNTLGPKGGRVFTYDNVQSYLTNTAFIELIKSGLIGSRLEDAAHIESIIKEILESKKVVDSIKNQKDFLTIVRFRINLKNLQGRVVEICPY</sequence>
<name>A0A841RFD5_9SPIO</name>
<evidence type="ECO:0000313" key="1">
    <source>
        <dbReference type="EMBL" id="MBB6481529.1"/>
    </source>
</evidence>
<comment type="caution">
    <text evidence="1">The sequence shown here is derived from an EMBL/GenBank/DDBJ whole genome shotgun (WGS) entry which is preliminary data.</text>
</comment>
<dbReference type="AlphaFoldDB" id="A0A841RFD5"/>